<accession>A0A1X9LLY6</accession>
<dbReference type="InterPro" id="IPR052712">
    <property type="entry name" value="Acid_resist_chaperone_HdeD"/>
</dbReference>
<dbReference type="Pfam" id="PF03729">
    <property type="entry name" value="DUF308"/>
    <property type="match status" value="1"/>
</dbReference>
<dbReference type="STRING" id="1619308.B5808_08780"/>
<evidence type="ECO:0000313" key="1">
    <source>
        <dbReference type="EMBL" id="ARJ05298.1"/>
    </source>
</evidence>
<dbReference type="Proteomes" id="UP000192775">
    <property type="component" value="Chromosome"/>
</dbReference>
<gene>
    <name evidence="1" type="ORF">B5808_08780</name>
</gene>
<proteinExistence type="predicted"/>
<dbReference type="RefSeq" id="WP_085019436.1">
    <property type="nucleotide sequence ID" value="NZ_BMHD01000001.1"/>
</dbReference>
<dbReference type="AlphaFoldDB" id="A0A1X9LLY6"/>
<dbReference type="GO" id="GO:0005886">
    <property type="term" value="C:plasma membrane"/>
    <property type="evidence" value="ECO:0007669"/>
    <property type="project" value="TreeGrafter"/>
</dbReference>
<dbReference type="EMBL" id="CP020715">
    <property type="protein sequence ID" value="ARJ05298.1"/>
    <property type="molecule type" value="Genomic_DNA"/>
</dbReference>
<evidence type="ECO:0000313" key="2">
    <source>
        <dbReference type="Proteomes" id="UP000192775"/>
    </source>
</evidence>
<dbReference type="InterPro" id="IPR005325">
    <property type="entry name" value="DUF308_memb"/>
</dbReference>
<organism evidence="1 2">
    <name type="scientific">Cnuibacter physcomitrellae</name>
    <dbReference type="NCBI Taxonomy" id="1619308"/>
    <lineage>
        <taxon>Bacteria</taxon>
        <taxon>Bacillati</taxon>
        <taxon>Actinomycetota</taxon>
        <taxon>Actinomycetes</taxon>
        <taxon>Micrococcales</taxon>
        <taxon>Microbacteriaceae</taxon>
        <taxon>Cnuibacter</taxon>
    </lineage>
</organism>
<sequence>MSTPTQTDQPGGFWLFAGDITDAGRRWLKTGLWVRAVLSLLLGVVILVLAFNNPDAIAWTIALLFAIYFWVVGLVRIVQGIVNKDYSGGMRALNIILGVLLVIAGVIAIRNPVVSLLVLAFVVGFSWIFEGILAIMETSKDSSKWLGTVLGVFSLLAGIVVIFLPLESISVLILFAGVFLIVSAIMSAVTALMLGRGPRTAA</sequence>
<dbReference type="PANTHER" id="PTHR34989:SF1">
    <property type="entry name" value="PROTEIN HDED"/>
    <property type="match status" value="1"/>
</dbReference>
<name>A0A1X9LLY6_9MICO</name>
<keyword evidence="2" id="KW-1185">Reference proteome</keyword>
<reference evidence="1 2" key="1">
    <citation type="submission" date="2017-04" db="EMBL/GenBank/DDBJ databases">
        <authorList>
            <person name="Afonso C.L."/>
            <person name="Miller P.J."/>
            <person name="Scott M.A."/>
            <person name="Spackman E."/>
            <person name="Goraichik I."/>
            <person name="Dimitrov K.M."/>
            <person name="Suarez D.L."/>
            <person name="Swayne D.E."/>
        </authorList>
    </citation>
    <scope>NUCLEOTIDE SEQUENCE [LARGE SCALE GENOMIC DNA]</scope>
    <source>
        <strain evidence="2">XA(T)</strain>
    </source>
</reference>
<dbReference type="PANTHER" id="PTHR34989">
    <property type="entry name" value="PROTEIN HDED"/>
    <property type="match status" value="1"/>
</dbReference>
<dbReference type="KEGG" id="cphy:B5808_08780"/>
<protein>
    <submittedName>
        <fullName evidence="1">Uncharacterized protein</fullName>
    </submittedName>
</protein>